<accession>A0A542Y5W1</accession>
<reference evidence="2 3" key="1">
    <citation type="submission" date="2019-06" db="EMBL/GenBank/DDBJ databases">
        <title>Sequencing the genomes of 1000 actinobacteria strains.</title>
        <authorList>
            <person name="Klenk H.-P."/>
        </authorList>
    </citation>
    <scope>NUCLEOTIDE SEQUENCE [LARGE SCALE GENOMIC DNA]</scope>
    <source>
        <strain evidence="2 3">DSM 8803</strain>
    </source>
</reference>
<dbReference type="STRING" id="55969.SD72_12105"/>
<dbReference type="RefSeq" id="WP_141886760.1">
    <property type="nucleotide sequence ID" value="NZ_BAAAUY010000010.1"/>
</dbReference>
<protein>
    <submittedName>
        <fullName evidence="2">Uncharacterized protein</fullName>
    </submittedName>
</protein>
<dbReference type="Proteomes" id="UP000319094">
    <property type="component" value="Unassembled WGS sequence"/>
</dbReference>
<name>A0A542Y5W1_9MICO</name>
<sequence length="160" mass="17238">MVEGAKRGVTRGYVLGLLGAALVVTAALVVASWGLIGMALGREPVESDGVPLWFGVLSIGLGLALLGVLLWQQALSLLRGRKSPVAGIMVVAGFGAYLLWGLCGIAVGLGTEETWFSPFALVLIPIWIIAVALFWLVLARRIYTDRPTPKWPWERREEQG</sequence>
<proteinExistence type="predicted"/>
<dbReference type="EMBL" id="VFON01000001">
    <property type="protein sequence ID" value="TQL43447.1"/>
    <property type="molecule type" value="Genomic_DNA"/>
</dbReference>
<dbReference type="OrthoDB" id="4991061at2"/>
<evidence type="ECO:0000313" key="2">
    <source>
        <dbReference type="EMBL" id="TQL43447.1"/>
    </source>
</evidence>
<keyword evidence="1" id="KW-1133">Transmembrane helix</keyword>
<comment type="caution">
    <text evidence="2">The sequence shown here is derived from an EMBL/GenBank/DDBJ whole genome shotgun (WGS) entry which is preliminary data.</text>
</comment>
<feature type="transmembrane region" description="Helical" evidence="1">
    <location>
        <begin position="52"/>
        <end position="71"/>
    </location>
</feature>
<gene>
    <name evidence="2" type="ORF">FB468_1468</name>
</gene>
<feature type="transmembrane region" description="Helical" evidence="1">
    <location>
        <begin position="12"/>
        <end position="40"/>
    </location>
</feature>
<keyword evidence="3" id="KW-1185">Reference proteome</keyword>
<evidence type="ECO:0000313" key="3">
    <source>
        <dbReference type="Proteomes" id="UP000319094"/>
    </source>
</evidence>
<dbReference type="AlphaFoldDB" id="A0A542Y5W1"/>
<feature type="transmembrane region" description="Helical" evidence="1">
    <location>
        <begin position="115"/>
        <end position="138"/>
    </location>
</feature>
<evidence type="ECO:0000256" key="1">
    <source>
        <dbReference type="SAM" id="Phobius"/>
    </source>
</evidence>
<keyword evidence="1" id="KW-0812">Transmembrane</keyword>
<feature type="transmembrane region" description="Helical" evidence="1">
    <location>
        <begin position="83"/>
        <end position="109"/>
    </location>
</feature>
<keyword evidence="1" id="KW-0472">Membrane</keyword>
<organism evidence="2 3">
    <name type="scientific">Leucobacter komagatae</name>
    <dbReference type="NCBI Taxonomy" id="55969"/>
    <lineage>
        <taxon>Bacteria</taxon>
        <taxon>Bacillati</taxon>
        <taxon>Actinomycetota</taxon>
        <taxon>Actinomycetes</taxon>
        <taxon>Micrococcales</taxon>
        <taxon>Microbacteriaceae</taxon>
        <taxon>Leucobacter</taxon>
    </lineage>
</organism>